<comment type="subcellular location">
    <subcellularLocation>
        <location evidence="7">Membrane</location>
        <topology evidence="7">Single-pass type II membrane protein</topology>
    </subcellularLocation>
</comment>
<evidence type="ECO:0000256" key="7">
    <source>
        <dbReference type="RuleBase" id="RU362042"/>
    </source>
</evidence>
<dbReference type="InterPro" id="IPR036286">
    <property type="entry name" value="LexA/Signal_pep-like_sf"/>
</dbReference>
<keyword evidence="11" id="KW-1185">Reference proteome</keyword>
<feature type="region of interest" description="Disordered" evidence="8">
    <location>
        <begin position="1"/>
        <end position="25"/>
    </location>
</feature>
<proteinExistence type="inferred from homology"/>
<dbReference type="RefSeq" id="WP_125230212.1">
    <property type="nucleotide sequence ID" value="NZ_RWJI01000001.1"/>
</dbReference>
<dbReference type="CDD" id="cd06530">
    <property type="entry name" value="S26_SPase_I"/>
    <property type="match status" value="1"/>
</dbReference>
<feature type="active site" evidence="6">
    <location>
        <position position="59"/>
    </location>
</feature>
<dbReference type="InterPro" id="IPR019533">
    <property type="entry name" value="Peptidase_S26"/>
</dbReference>
<evidence type="ECO:0000259" key="9">
    <source>
        <dbReference type="Pfam" id="PF10502"/>
    </source>
</evidence>
<dbReference type="InterPro" id="IPR019757">
    <property type="entry name" value="Pept_S26A_signal_pept_1_Lys-AS"/>
</dbReference>
<keyword evidence="7" id="KW-0645">Protease</keyword>
<dbReference type="GO" id="GO:0016020">
    <property type="term" value="C:membrane"/>
    <property type="evidence" value="ECO:0007669"/>
    <property type="project" value="UniProtKB-SubCell"/>
</dbReference>
<dbReference type="GO" id="GO:0009003">
    <property type="term" value="F:signal peptidase activity"/>
    <property type="evidence" value="ECO:0007669"/>
    <property type="project" value="UniProtKB-EC"/>
</dbReference>
<dbReference type="AlphaFoldDB" id="A0A3R8Q4P7"/>
<feature type="active site" evidence="6">
    <location>
        <position position="120"/>
    </location>
</feature>
<comment type="caution">
    <text evidence="10">The sequence shown here is derived from an EMBL/GenBank/DDBJ whole genome shotgun (WGS) entry which is preliminary data.</text>
</comment>
<dbReference type="PRINTS" id="PR00727">
    <property type="entry name" value="LEADERPTASE"/>
</dbReference>
<dbReference type="Proteomes" id="UP000268553">
    <property type="component" value="Unassembled WGS sequence"/>
</dbReference>
<dbReference type="EMBL" id="RWJI01000001">
    <property type="protein sequence ID" value="RRQ52196.1"/>
    <property type="molecule type" value="Genomic_DNA"/>
</dbReference>
<evidence type="ECO:0000256" key="4">
    <source>
        <dbReference type="ARBA" id="ARBA00019232"/>
    </source>
</evidence>
<evidence type="ECO:0000256" key="5">
    <source>
        <dbReference type="ARBA" id="ARBA00022801"/>
    </source>
</evidence>
<dbReference type="Pfam" id="PF10502">
    <property type="entry name" value="Peptidase_S26"/>
    <property type="match status" value="1"/>
</dbReference>
<dbReference type="PANTHER" id="PTHR43390:SF1">
    <property type="entry name" value="CHLOROPLAST PROCESSING PEPTIDASE"/>
    <property type="match status" value="1"/>
</dbReference>
<dbReference type="OrthoDB" id="9815782at2"/>
<keyword evidence="5 7" id="KW-0378">Hydrolase</keyword>
<dbReference type="InterPro" id="IPR000223">
    <property type="entry name" value="Pept_S26A_signal_pept_1"/>
</dbReference>
<dbReference type="GO" id="GO:0006465">
    <property type="term" value="P:signal peptide processing"/>
    <property type="evidence" value="ECO:0007669"/>
    <property type="project" value="InterPro"/>
</dbReference>
<reference evidence="10 11" key="1">
    <citation type="submission" date="2018-12" db="EMBL/GenBank/DDBJ databases">
        <authorList>
            <person name="Kim S.-J."/>
            <person name="Jung G.-Y."/>
        </authorList>
    </citation>
    <scope>NUCLEOTIDE SEQUENCE [LARGE SCALE GENOMIC DNA]</scope>
    <source>
        <strain evidence="10 11">03SU3-P</strain>
    </source>
</reference>
<evidence type="ECO:0000313" key="10">
    <source>
        <dbReference type="EMBL" id="RRQ52196.1"/>
    </source>
</evidence>
<dbReference type="NCBIfam" id="TIGR02227">
    <property type="entry name" value="sigpep_I_bact"/>
    <property type="match status" value="1"/>
</dbReference>
<evidence type="ECO:0000256" key="3">
    <source>
        <dbReference type="ARBA" id="ARBA00013208"/>
    </source>
</evidence>
<accession>A0A3R8Q4P7</accession>
<dbReference type="PROSITE" id="PS00760">
    <property type="entry name" value="SPASE_I_2"/>
    <property type="match status" value="1"/>
</dbReference>
<sequence>MTSNTEKSGDSSATAPAPQVSPPETSEWREYGGFLLKLALFVFILRSFIVSPFNIPSESMQPRLLIGDYLLVAKWPYGYSKNSMPFALPIIPGRIFAGQPERGDVVVFKAPMSNGADYIKRVIGLPGDVIQMREGILEINGVAVKKERIADLVIPVTQNMRDAAELDRNPFPCWRPDMEEPAAKGGTQCRYPRFRETLPEGKSYEILDLANGLEGDNTEAFVVGEGDLFLMGDNRDRSADSRWSPIDKPGAIGMVPQENLVGRALVSVFSTDGSSHWLLPWTWFTATRAERIGQGF</sequence>
<dbReference type="SUPFAM" id="SSF51306">
    <property type="entry name" value="LexA/Signal peptidase"/>
    <property type="match status" value="1"/>
</dbReference>
<evidence type="ECO:0000256" key="2">
    <source>
        <dbReference type="ARBA" id="ARBA00009370"/>
    </source>
</evidence>
<gene>
    <name evidence="10" type="primary">lepB</name>
    <name evidence="10" type="ORF">D7D48_04835</name>
</gene>
<dbReference type="PANTHER" id="PTHR43390">
    <property type="entry name" value="SIGNAL PEPTIDASE I"/>
    <property type="match status" value="1"/>
</dbReference>
<dbReference type="GO" id="GO:0004252">
    <property type="term" value="F:serine-type endopeptidase activity"/>
    <property type="evidence" value="ECO:0007669"/>
    <property type="project" value="InterPro"/>
</dbReference>
<feature type="compositionally biased region" description="Polar residues" evidence="8">
    <location>
        <begin position="1"/>
        <end position="14"/>
    </location>
</feature>
<evidence type="ECO:0000256" key="1">
    <source>
        <dbReference type="ARBA" id="ARBA00000677"/>
    </source>
</evidence>
<comment type="similarity">
    <text evidence="2 7">Belongs to the peptidase S26 family.</text>
</comment>
<feature type="domain" description="Peptidase S26" evidence="9">
    <location>
        <begin position="29"/>
        <end position="268"/>
    </location>
</feature>
<evidence type="ECO:0000256" key="6">
    <source>
        <dbReference type="PIRSR" id="PIRSR600223-1"/>
    </source>
</evidence>
<dbReference type="EC" id="3.4.21.89" evidence="3 7"/>
<comment type="catalytic activity">
    <reaction evidence="1 7">
        <text>Cleavage of hydrophobic, N-terminal signal or leader sequences from secreted and periplasmic proteins.</text>
        <dbReference type="EC" id="3.4.21.89"/>
    </reaction>
</comment>
<dbReference type="Gene3D" id="2.10.109.10">
    <property type="entry name" value="Umud Fragment, subunit A"/>
    <property type="match status" value="1"/>
</dbReference>
<name>A0A3R8Q4P7_9SPHN</name>
<protein>
    <recommendedName>
        <fullName evidence="4 7">Signal peptidase I</fullName>
        <ecNumber evidence="3 7">3.4.21.89</ecNumber>
    </recommendedName>
</protein>
<evidence type="ECO:0000256" key="8">
    <source>
        <dbReference type="SAM" id="MobiDB-lite"/>
    </source>
</evidence>
<evidence type="ECO:0000313" key="11">
    <source>
        <dbReference type="Proteomes" id="UP000268553"/>
    </source>
</evidence>
<organism evidence="10 11">
    <name type="scientific">Sphingorhabdus wooponensis</name>
    <dbReference type="NCBI Taxonomy" id="940136"/>
    <lineage>
        <taxon>Bacteria</taxon>
        <taxon>Pseudomonadati</taxon>
        <taxon>Pseudomonadota</taxon>
        <taxon>Alphaproteobacteria</taxon>
        <taxon>Sphingomonadales</taxon>
        <taxon>Sphingomonadaceae</taxon>
        <taxon>Sphingorhabdus</taxon>
    </lineage>
</organism>